<dbReference type="EMBL" id="ACQT01000279">
    <property type="protein sequence ID" value="EER58382.1"/>
    <property type="molecule type" value="Genomic_DNA"/>
</dbReference>
<dbReference type="InterPro" id="IPR012577">
    <property type="entry name" value="NIPSNAP"/>
</dbReference>
<evidence type="ECO:0000313" key="3">
    <source>
        <dbReference type="Proteomes" id="UP000003856"/>
    </source>
</evidence>
<dbReference type="InterPro" id="IPR011008">
    <property type="entry name" value="Dimeric_a/b-barrel"/>
</dbReference>
<evidence type="ECO:0000259" key="1">
    <source>
        <dbReference type="Pfam" id="PF07978"/>
    </source>
</evidence>
<organism evidence="2 3">
    <name type="scientific">Acidovorax delafieldii 2AN</name>
    <dbReference type="NCBI Taxonomy" id="573060"/>
    <lineage>
        <taxon>Bacteria</taxon>
        <taxon>Pseudomonadati</taxon>
        <taxon>Pseudomonadota</taxon>
        <taxon>Betaproteobacteria</taxon>
        <taxon>Burkholderiales</taxon>
        <taxon>Comamonadaceae</taxon>
        <taxon>Acidovorax</taxon>
    </lineage>
</organism>
<name>C5TAW0_ACIDE</name>
<dbReference type="SUPFAM" id="SSF54909">
    <property type="entry name" value="Dimeric alpha+beta barrel"/>
    <property type="match status" value="1"/>
</dbReference>
<reference evidence="2 3" key="1">
    <citation type="submission" date="2009-05" db="EMBL/GenBank/DDBJ databases">
        <title>The draft genome of Acidovorax delafieldii 2AN.</title>
        <authorList>
            <consortium name="US DOE Joint Genome Institute (JGI-PGF)"/>
            <person name="Lucas S."/>
            <person name="Copeland A."/>
            <person name="Lapidus A."/>
            <person name="Glavina del Rio T."/>
            <person name="Tice H."/>
            <person name="Bruce D."/>
            <person name="Goodwin L."/>
            <person name="Pitluck S."/>
            <person name="Larimer F."/>
            <person name="Land M.L."/>
            <person name="Hauser L."/>
            <person name="Shelobolina E.S."/>
            <person name="Picardal F."/>
            <person name="Roden E."/>
            <person name="Emerson D."/>
        </authorList>
    </citation>
    <scope>NUCLEOTIDE SEQUENCE [LARGE SCALE GENOMIC DNA]</scope>
    <source>
        <strain evidence="2 3">2AN</strain>
    </source>
</reference>
<gene>
    <name evidence="2" type="ORF">AcdelDRAFT_4040</name>
</gene>
<dbReference type="Proteomes" id="UP000003856">
    <property type="component" value="Unassembled WGS sequence"/>
</dbReference>
<accession>C5TAW0</accession>
<comment type="caution">
    <text evidence="2">The sequence shown here is derived from an EMBL/GenBank/DDBJ whole genome shotgun (WGS) entry which is preliminary data.</text>
</comment>
<dbReference type="Pfam" id="PF07978">
    <property type="entry name" value="NIPSNAP"/>
    <property type="match status" value="1"/>
</dbReference>
<evidence type="ECO:0000313" key="2">
    <source>
        <dbReference type="EMBL" id="EER58382.1"/>
    </source>
</evidence>
<protein>
    <submittedName>
        <fullName evidence="2">NIPSNAP family containing protein</fullName>
    </submittedName>
</protein>
<dbReference type="PATRIC" id="fig|573060.9.peg.906"/>
<dbReference type="AlphaFoldDB" id="C5TAW0"/>
<dbReference type="Gene3D" id="3.30.70.100">
    <property type="match status" value="1"/>
</dbReference>
<keyword evidence="3" id="KW-1185">Reference proteome</keyword>
<sequence>MDSLQPTLLNAMLITCFIRYEIDPFQREAFRTYAEAWGRIIPRCGGHLVGYFLPSEGTNDEAWGLIAFDSLAAYEAYRARLRADSEGRANFEWAQQQRFIVRERRTFTEAVTGTLWRPAQPAAANAPEARP</sequence>
<proteinExistence type="predicted"/>
<feature type="domain" description="NIPSNAP" evidence="1">
    <location>
        <begin position="17"/>
        <end position="109"/>
    </location>
</feature>